<sequence length="99" mass="11831">MMSFPPEENTSKTPRQMPRLSAAEKQCHYRARQDADPAKREAYLAKGRQKWREKREQGAYYKPISEQSEREKRAKRKAWRRAQEQSRCRKKQASGEEAF</sequence>
<feature type="region of interest" description="Disordered" evidence="1">
    <location>
        <begin position="1"/>
        <end position="99"/>
    </location>
</feature>
<name>A0ABD0XE62_UMBPY</name>
<protein>
    <submittedName>
        <fullName evidence="2">Uncharacterized protein</fullName>
    </submittedName>
</protein>
<dbReference type="Proteomes" id="UP001557470">
    <property type="component" value="Unassembled WGS sequence"/>
</dbReference>
<feature type="compositionally biased region" description="Basic and acidic residues" evidence="1">
    <location>
        <begin position="25"/>
        <end position="43"/>
    </location>
</feature>
<comment type="caution">
    <text evidence="2">The sequence shown here is derived from an EMBL/GenBank/DDBJ whole genome shotgun (WGS) entry which is preliminary data.</text>
</comment>
<dbReference type="AlphaFoldDB" id="A0ABD0XE62"/>
<evidence type="ECO:0000313" key="3">
    <source>
        <dbReference type="Proteomes" id="UP001557470"/>
    </source>
</evidence>
<dbReference type="EMBL" id="JAGEUA010000004">
    <property type="protein sequence ID" value="KAL0984592.1"/>
    <property type="molecule type" value="Genomic_DNA"/>
</dbReference>
<proteinExistence type="predicted"/>
<evidence type="ECO:0000256" key="1">
    <source>
        <dbReference type="SAM" id="MobiDB-lite"/>
    </source>
</evidence>
<keyword evidence="3" id="KW-1185">Reference proteome</keyword>
<gene>
    <name evidence="2" type="ORF">UPYG_G00143620</name>
</gene>
<evidence type="ECO:0000313" key="2">
    <source>
        <dbReference type="EMBL" id="KAL0984592.1"/>
    </source>
</evidence>
<reference evidence="2 3" key="1">
    <citation type="submission" date="2024-06" db="EMBL/GenBank/DDBJ databases">
        <authorList>
            <person name="Pan Q."/>
            <person name="Wen M."/>
            <person name="Jouanno E."/>
            <person name="Zahm M."/>
            <person name="Klopp C."/>
            <person name="Cabau C."/>
            <person name="Louis A."/>
            <person name="Berthelot C."/>
            <person name="Parey E."/>
            <person name="Roest Crollius H."/>
            <person name="Montfort J."/>
            <person name="Robinson-Rechavi M."/>
            <person name="Bouchez O."/>
            <person name="Lampietro C."/>
            <person name="Lopez Roques C."/>
            <person name="Donnadieu C."/>
            <person name="Postlethwait J."/>
            <person name="Bobe J."/>
            <person name="Verreycken H."/>
            <person name="Guiguen Y."/>
        </authorList>
    </citation>
    <scope>NUCLEOTIDE SEQUENCE [LARGE SCALE GENOMIC DNA]</scope>
    <source>
        <strain evidence="2">Up_M1</strain>
        <tissue evidence="2">Testis</tissue>
    </source>
</reference>
<accession>A0ABD0XE62</accession>
<organism evidence="2 3">
    <name type="scientific">Umbra pygmaea</name>
    <name type="common">Eastern mudminnow</name>
    <dbReference type="NCBI Taxonomy" id="75934"/>
    <lineage>
        <taxon>Eukaryota</taxon>
        <taxon>Metazoa</taxon>
        <taxon>Chordata</taxon>
        <taxon>Craniata</taxon>
        <taxon>Vertebrata</taxon>
        <taxon>Euteleostomi</taxon>
        <taxon>Actinopterygii</taxon>
        <taxon>Neopterygii</taxon>
        <taxon>Teleostei</taxon>
        <taxon>Protacanthopterygii</taxon>
        <taxon>Esociformes</taxon>
        <taxon>Umbridae</taxon>
        <taxon>Umbra</taxon>
    </lineage>
</organism>